<dbReference type="Proteomes" id="UP000246740">
    <property type="component" value="Unassembled WGS sequence"/>
</dbReference>
<protein>
    <recommendedName>
        <fullName evidence="2">LYR motif-containing protein Cup1-like N-terminal domain-containing protein</fullName>
    </recommendedName>
</protein>
<name>A0A317XLN2_9BASI</name>
<organism evidence="3 4">
    <name type="scientific">Testicularia cyperi</name>
    <dbReference type="NCBI Taxonomy" id="1882483"/>
    <lineage>
        <taxon>Eukaryota</taxon>
        <taxon>Fungi</taxon>
        <taxon>Dikarya</taxon>
        <taxon>Basidiomycota</taxon>
        <taxon>Ustilaginomycotina</taxon>
        <taxon>Ustilaginomycetes</taxon>
        <taxon>Ustilaginales</taxon>
        <taxon>Anthracoideaceae</taxon>
        <taxon>Testicularia</taxon>
    </lineage>
</organism>
<sequence>MSSSSSSSSSSAKLLRTVTREGVRHLYRTILGQARLLANTLDDPIVLRSHRYLARKNLEPDEHLGATWPPSSPVKRILRAKVHRRQLADANQGWEHAVFRSLSLAYARSGKLRRDAMSELSPQPSQKDDELRYPRDLRARELSPILRAILMSTNSIRGSIVKDIAWFDRPPSDFLPGQDDPLVKLYGRAHSKKRITNATQKFHRTYLKKVLLPIDVVTLDRDGKPTSLFDESAGSNDGREPLGMWLHLESRARGTRAASLSKPRAPNMAETDASSRSTGSVKVRRSCAPGLADSAYLRAARRMASEFSSGITPSAHRKKSLRVHGWTCHPKDYSLWRTRRRIYARILDQTSLIVLPREAAHQFIRSDQSVKNDPLGIRAKLRLAVHYFANHTAYVTKIKILKSRYALSSARDKHKGERIPFGFYEGLSDHHAAIMSSGIPLAPTPAAPASGATRLDHTEIEFLRRSGLL</sequence>
<dbReference type="EMBL" id="KZ819199">
    <property type="protein sequence ID" value="PWY98220.1"/>
    <property type="molecule type" value="Genomic_DNA"/>
</dbReference>
<evidence type="ECO:0000313" key="3">
    <source>
        <dbReference type="EMBL" id="PWY98220.1"/>
    </source>
</evidence>
<proteinExistence type="predicted"/>
<reference evidence="3 4" key="1">
    <citation type="journal article" date="2018" name="Mol. Biol. Evol.">
        <title>Broad Genomic Sampling Reveals a Smut Pathogenic Ancestry of the Fungal Clade Ustilaginomycotina.</title>
        <authorList>
            <person name="Kijpornyongpan T."/>
            <person name="Mondo S.J."/>
            <person name="Barry K."/>
            <person name="Sandor L."/>
            <person name="Lee J."/>
            <person name="Lipzen A."/>
            <person name="Pangilinan J."/>
            <person name="LaButti K."/>
            <person name="Hainaut M."/>
            <person name="Henrissat B."/>
            <person name="Grigoriev I.V."/>
            <person name="Spatafora J.W."/>
            <person name="Aime M.C."/>
        </authorList>
    </citation>
    <scope>NUCLEOTIDE SEQUENCE [LARGE SCALE GENOMIC DNA]</scope>
    <source>
        <strain evidence="3 4">MCA 3645</strain>
    </source>
</reference>
<dbReference type="OrthoDB" id="198652at2759"/>
<feature type="region of interest" description="Disordered" evidence="1">
    <location>
        <begin position="256"/>
        <end position="284"/>
    </location>
</feature>
<dbReference type="InParanoid" id="A0A317XLN2"/>
<feature type="domain" description="LYR motif-containing protein Cup1-like N-terminal" evidence="2">
    <location>
        <begin position="26"/>
        <end position="116"/>
    </location>
</feature>
<dbReference type="InterPro" id="IPR046896">
    <property type="entry name" value="Cup1-like_N"/>
</dbReference>
<evidence type="ECO:0000259" key="2">
    <source>
        <dbReference type="Pfam" id="PF20263"/>
    </source>
</evidence>
<evidence type="ECO:0000313" key="4">
    <source>
        <dbReference type="Proteomes" id="UP000246740"/>
    </source>
</evidence>
<dbReference type="Pfam" id="PF20263">
    <property type="entry name" value="LYRM2-like"/>
    <property type="match status" value="1"/>
</dbReference>
<evidence type="ECO:0000256" key="1">
    <source>
        <dbReference type="SAM" id="MobiDB-lite"/>
    </source>
</evidence>
<gene>
    <name evidence="3" type="ORF">BCV70DRAFT_193630</name>
</gene>
<dbReference type="AlphaFoldDB" id="A0A317XLN2"/>
<keyword evidence="4" id="KW-1185">Reference proteome</keyword>
<accession>A0A317XLN2</accession>